<dbReference type="Proteomes" id="UP000608850">
    <property type="component" value="Unassembled WGS sequence"/>
</dbReference>
<dbReference type="EMBL" id="BMOQ01000004">
    <property type="protein sequence ID" value="GGN17288.1"/>
    <property type="molecule type" value="Genomic_DNA"/>
</dbReference>
<accession>A0A830GDF4</accession>
<sequence length="167" mass="18512">MGHRTVERTQMRREDFTLDVSDVEWVETGGDPQRPTVTIDFDGSRTDLDERLTGSEEQALDADETDVTLRLQGDPDDPTTTGVVAVTDRVTGGLLLELDEDADDVLRFVRAARTYGERSETDDGGYRVVVAVDGEPVRAYEKETFLVYSEDGDLLRSRSLIPGGVEL</sequence>
<dbReference type="Pfam" id="PF19106">
    <property type="entry name" value="DUF5793"/>
    <property type="match status" value="1"/>
</dbReference>
<comment type="caution">
    <text evidence="1">The sequence shown here is derived from an EMBL/GenBank/DDBJ whole genome shotgun (WGS) entry which is preliminary data.</text>
</comment>
<gene>
    <name evidence="1" type="ORF">GCM10009021_17590</name>
</gene>
<protein>
    <submittedName>
        <fullName evidence="1">Uncharacterized protein</fullName>
    </submittedName>
</protein>
<dbReference type="InterPro" id="IPR043811">
    <property type="entry name" value="DUF5793"/>
</dbReference>
<proteinExistence type="predicted"/>
<organism evidence="1 2">
    <name type="scientific">Halarchaeum nitratireducens</name>
    <dbReference type="NCBI Taxonomy" id="489913"/>
    <lineage>
        <taxon>Archaea</taxon>
        <taxon>Methanobacteriati</taxon>
        <taxon>Methanobacteriota</taxon>
        <taxon>Stenosarchaea group</taxon>
        <taxon>Halobacteria</taxon>
        <taxon>Halobacteriales</taxon>
        <taxon>Halobacteriaceae</taxon>
    </lineage>
</organism>
<dbReference type="AlphaFoldDB" id="A0A830GDF4"/>
<keyword evidence="2" id="KW-1185">Reference proteome</keyword>
<evidence type="ECO:0000313" key="1">
    <source>
        <dbReference type="EMBL" id="GGN17288.1"/>
    </source>
</evidence>
<reference evidence="1 2" key="1">
    <citation type="journal article" date="2019" name="Int. J. Syst. Evol. Microbiol.">
        <title>The Global Catalogue of Microorganisms (GCM) 10K type strain sequencing project: providing services to taxonomists for standard genome sequencing and annotation.</title>
        <authorList>
            <consortium name="The Broad Institute Genomics Platform"/>
            <consortium name="The Broad Institute Genome Sequencing Center for Infectious Disease"/>
            <person name="Wu L."/>
            <person name="Ma J."/>
        </authorList>
    </citation>
    <scope>NUCLEOTIDE SEQUENCE [LARGE SCALE GENOMIC DNA]</scope>
    <source>
        <strain evidence="1 2">JCM 16331</strain>
    </source>
</reference>
<name>A0A830GDF4_9EURY</name>
<evidence type="ECO:0000313" key="2">
    <source>
        <dbReference type="Proteomes" id="UP000608850"/>
    </source>
</evidence>